<feature type="transmembrane region" description="Helical" evidence="7">
    <location>
        <begin position="610"/>
        <end position="632"/>
    </location>
</feature>
<dbReference type="PROSITE" id="PS51382">
    <property type="entry name" value="SPX"/>
    <property type="match status" value="1"/>
</dbReference>
<keyword evidence="3 7" id="KW-0812">Transmembrane</keyword>
<evidence type="ECO:0000256" key="5">
    <source>
        <dbReference type="ARBA" id="ARBA00023136"/>
    </source>
</evidence>
<keyword evidence="5 7" id="KW-0472">Membrane</keyword>
<feature type="transmembrane region" description="Helical" evidence="7">
    <location>
        <begin position="462"/>
        <end position="484"/>
    </location>
</feature>
<dbReference type="PROSITE" id="PS51380">
    <property type="entry name" value="EXS"/>
    <property type="match status" value="1"/>
</dbReference>
<name>A0AAD2GTH1_9AGAR</name>
<feature type="transmembrane region" description="Helical" evidence="7">
    <location>
        <begin position="638"/>
        <end position="658"/>
    </location>
</feature>
<feature type="region of interest" description="Disordered" evidence="6">
    <location>
        <begin position="215"/>
        <end position="236"/>
    </location>
</feature>
<reference evidence="10" key="1">
    <citation type="submission" date="2023-11" db="EMBL/GenBank/DDBJ databases">
        <authorList>
            <person name="De Vega J J."/>
            <person name="De Vega J J."/>
        </authorList>
    </citation>
    <scope>NUCLEOTIDE SEQUENCE</scope>
</reference>
<feature type="transmembrane region" description="Helical" evidence="7">
    <location>
        <begin position="581"/>
        <end position="598"/>
    </location>
</feature>
<dbReference type="CDD" id="cd14475">
    <property type="entry name" value="SPX_SYG1_like"/>
    <property type="match status" value="1"/>
</dbReference>
<evidence type="ECO:0000313" key="10">
    <source>
        <dbReference type="EMBL" id="CAK5261977.1"/>
    </source>
</evidence>
<sequence length="791" mass="91420">MKFARYLEDTQVPEWQRAYIDYKLLKKKITEIRRQKELTGHQAGQARPSEDVDVVPRRGRHSGYEFNCSCVGAQAEQHANDSASSSGPRASIHRSVRHMLPLLWRPLLAVLVVSKPRPYSSGLLSALERSFFTTLDGEVVKIDKFFISREKVMQERTQALEGQLERLDEHRKIFDVSMICLSSAEIPTKYTLQATAHSSTAWTSAINTAALLKFKPSTKDPGDPEDHAESTESLPLPDAALKAKGKARHHLKAHSVSELPDARDDLDPDDFHEARHQLKKAVLEHYRGLEMLYNYRVLNLTGIRKALKKFEKVTQIAAQDMYMREKVDPTTFAADTTVQSMMETIKDMYASRFVRGDRKKALDLLRLGPQHKSHHVSTFWSGLFLGLAVPALVSGLYHSYQQSTRDAIPGWDGLLMIYGVFLIPVLLGLLVGLNILVWAQCRINYVFIFEFDLRTRMDHREYFQLPSIILAGLCYAFWLSFARIGAPHISPTTWPLVWLGFTAVMLFAPLPLFFLSSRLWLLRNVGKLLTSGSRRVEFTDFWMGDQFCSLVFTLSNLFLFVCLYAEGFSPQWRKCGTSSRFWPLQFALAILPFLVRLVQSLRRFVDSGLVTHLINGGKYFSGIIAYLCYFLWRHQGSTPALIAWCIFQALYSFYALAWDLWMDWSIMRLDTPYKLLRKELIYTNHIYLYYVAIVTNTLIRFIWVFYIPKRGPDMMLRTFIAGSFEMLRRWQWNFYRVENEFLGNVDQYRVTREVPLPYLLDRGDQDRDDEGSPSRDWRAIPLRKQRGSAHV</sequence>
<dbReference type="PANTHER" id="PTHR10783">
    <property type="entry name" value="XENOTROPIC AND POLYTROPIC RETROVIRUS RECEPTOR 1-RELATED"/>
    <property type="match status" value="1"/>
</dbReference>
<dbReference type="GO" id="GO:0016036">
    <property type="term" value="P:cellular response to phosphate starvation"/>
    <property type="evidence" value="ECO:0007669"/>
    <property type="project" value="TreeGrafter"/>
</dbReference>
<evidence type="ECO:0000256" key="3">
    <source>
        <dbReference type="ARBA" id="ARBA00022692"/>
    </source>
</evidence>
<protein>
    <submittedName>
        <fullName evidence="10">Uncharacterized protein</fullName>
    </submittedName>
</protein>
<accession>A0AAD2GTH1</accession>
<evidence type="ECO:0000313" key="11">
    <source>
        <dbReference type="Proteomes" id="UP001295794"/>
    </source>
</evidence>
<feature type="transmembrane region" description="Helical" evidence="7">
    <location>
        <begin position="687"/>
        <end position="706"/>
    </location>
</feature>
<evidence type="ECO:0000256" key="2">
    <source>
        <dbReference type="ARBA" id="ARBA00009665"/>
    </source>
</evidence>
<comment type="similarity">
    <text evidence="2">Belongs to the SYG1 (TC 2.A.94) family.</text>
</comment>
<feature type="domain" description="SPX" evidence="9">
    <location>
        <begin position="1"/>
        <end position="324"/>
    </location>
</feature>
<feature type="compositionally biased region" description="Basic and acidic residues" evidence="6">
    <location>
        <begin position="217"/>
        <end position="230"/>
    </location>
</feature>
<evidence type="ECO:0000256" key="1">
    <source>
        <dbReference type="ARBA" id="ARBA00004141"/>
    </source>
</evidence>
<dbReference type="GO" id="GO:0006817">
    <property type="term" value="P:phosphate ion transport"/>
    <property type="evidence" value="ECO:0007669"/>
    <property type="project" value="TreeGrafter"/>
</dbReference>
<dbReference type="GO" id="GO:0005794">
    <property type="term" value="C:Golgi apparatus"/>
    <property type="evidence" value="ECO:0007669"/>
    <property type="project" value="TreeGrafter"/>
</dbReference>
<feature type="transmembrane region" description="Helical" evidence="7">
    <location>
        <begin position="417"/>
        <end position="441"/>
    </location>
</feature>
<comment type="subcellular location">
    <subcellularLocation>
        <location evidence="1">Membrane</location>
        <topology evidence="1">Multi-pass membrane protein</topology>
    </subcellularLocation>
</comment>
<proteinExistence type="inferred from homology"/>
<dbReference type="InterPro" id="IPR004331">
    <property type="entry name" value="SPX_dom"/>
</dbReference>
<dbReference type="GO" id="GO:0005886">
    <property type="term" value="C:plasma membrane"/>
    <property type="evidence" value="ECO:0007669"/>
    <property type="project" value="TreeGrafter"/>
</dbReference>
<comment type="caution">
    <text evidence="10">The sequence shown here is derived from an EMBL/GenBank/DDBJ whole genome shotgun (WGS) entry which is preliminary data.</text>
</comment>
<gene>
    <name evidence="10" type="ORF">MYCIT1_LOCUS339</name>
</gene>
<evidence type="ECO:0000256" key="6">
    <source>
        <dbReference type="SAM" id="MobiDB-lite"/>
    </source>
</evidence>
<evidence type="ECO:0000259" key="9">
    <source>
        <dbReference type="PROSITE" id="PS51382"/>
    </source>
</evidence>
<dbReference type="Proteomes" id="UP001295794">
    <property type="component" value="Unassembled WGS sequence"/>
</dbReference>
<evidence type="ECO:0000259" key="8">
    <source>
        <dbReference type="PROSITE" id="PS51380"/>
    </source>
</evidence>
<feature type="transmembrane region" description="Helical" evidence="7">
    <location>
        <begin position="496"/>
        <end position="521"/>
    </location>
</feature>
<dbReference type="InterPro" id="IPR004342">
    <property type="entry name" value="EXS_C"/>
</dbReference>
<dbReference type="AlphaFoldDB" id="A0AAD2GTH1"/>
<dbReference type="Pfam" id="PF03124">
    <property type="entry name" value="EXS"/>
    <property type="match status" value="1"/>
</dbReference>
<organism evidence="10 11">
    <name type="scientific">Mycena citricolor</name>
    <dbReference type="NCBI Taxonomy" id="2018698"/>
    <lineage>
        <taxon>Eukaryota</taxon>
        <taxon>Fungi</taxon>
        <taxon>Dikarya</taxon>
        <taxon>Basidiomycota</taxon>
        <taxon>Agaricomycotina</taxon>
        <taxon>Agaricomycetes</taxon>
        <taxon>Agaricomycetidae</taxon>
        <taxon>Agaricales</taxon>
        <taxon>Marasmiineae</taxon>
        <taxon>Mycenaceae</taxon>
        <taxon>Mycena</taxon>
    </lineage>
</organism>
<dbReference type="EMBL" id="CAVNYO010000004">
    <property type="protein sequence ID" value="CAK5261977.1"/>
    <property type="molecule type" value="Genomic_DNA"/>
</dbReference>
<feature type="transmembrane region" description="Helical" evidence="7">
    <location>
        <begin position="376"/>
        <end position="397"/>
    </location>
</feature>
<evidence type="ECO:0000256" key="4">
    <source>
        <dbReference type="ARBA" id="ARBA00022989"/>
    </source>
</evidence>
<dbReference type="PANTHER" id="PTHR10783:SF103">
    <property type="entry name" value="SOLUTE CARRIER FAMILY 53 MEMBER 1"/>
    <property type="match status" value="1"/>
</dbReference>
<evidence type="ECO:0000256" key="7">
    <source>
        <dbReference type="SAM" id="Phobius"/>
    </source>
</evidence>
<feature type="domain" description="EXS" evidence="8">
    <location>
        <begin position="576"/>
        <end position="768"/>
    </location>
</feature>
<dbReference type="GO" id="GO:0000822">
    <property type="term" value="F:inositol hexakisphosphate binding"/>
    <property type="evidence" value="ECO:0007669"/>
    <property type="project" value="TreeGrafter"/>
</dbReference>
<dbReference type="Pfam" id="PF03105">
    <property type="entry name" value="SPX"/>
    <property type="match status" value="1"/>
</dbReference>
<keyword evidence="4 7" id="KW-1133">Transmembrane helix</keyword>
<keyword evidence="11" id="KW-1185">Reference proteome</keyword>